<dbReference type="RefSeq" id="WP_018708314.1">
    <property type="nucleotide sequence ID" value="NZ_BOQT01000019.1"/>
</dbReference>
<comment type="caution">
    <text evidence="1">The sequence shown here is derived from an EMBL/GenBank/DDBJ whole genome shotgun (WGS) entry which is preliminary data.</text>
</comment>
<organism evidence="1 2">
    <name type="scientific">Siminovitchia fordii</name>
    <dbReference type="NCBI Taxonomy" id="254759"/>
    <lineage>
        <taxon>Bacteria</taxon>
        <taxon>Bacillati</taxon>
        <taxon>Bacillota</taxon>
        <taxon>Bacilli</taxon>
        <taxon>Bacillales</taxon>
        <taxon>Bacillaceae</taxon>
        <taxon>Siminovitchia</taxon>
    </lineage>
</organism>
<dbReference type="Proteomes" id="UP000680279">
    <property type="component" value="Unassembled WGS sequence"/>
</dbReference>
<dbReference type="EMBL" id="BOQT01000019">
    <property type="protein sequence ID" value="GIN22717.1"/>
    <property type="molecule type" value="Genomic_DNA"/>
</dbReference>
<sequence length="43" mass="4897">MVARMLGLIIIVAILVFNGLNRESLLMGLFVSLFMIGKPWYKK</sequence>
<evidence type="ECO:0000313" key="2">
    <source>
        <dbReference type="Proteomes" id="UP000680279"/>
    </source>
</evidence>
<reference evidence="1 2" key="1">
    <citation type="submission" date="2021-03" db="EMBL/GenBank/DDBJ databases">
        <title>Antimicrobial resistance genes in bacteria isolated from Japanese honey, and their potential for conferring macrolide and lincosamide resistance in the American foulbrood pathogen Paenibacillus larvae.</title>
        <authorList>
            <person name="Okamoto M."/>
            <person name="Kumagai M."/>
            <person name="Kanamori H."/>
            <person name="Takamatsu D."/>
        </authorList>
    </citation>
    <scope>NUCLEOTIDE SEQUENCE [LARGE SCALE GENOMIC DNA]</scope>
    <source>
        <strain evidence="1 2">J1TS3</strain>
    </source>
</reference>
<proteinExistence type="predicted"/>
<accession>A0ABQ4KAG4</accession>
<gene>
    <name evidence="1" type="ORF">J1TS3_38510</name>
</gene>
<evidence type="ECO:0000313" key="1">
    <source>
        <dbReference type="EMBL" id="GIN22717.1"/>
    </source>
</evidence>
<name>A0ABQ4KAG4_9BACI</name>
<keyword evidence="2" id="KW-1185">Reference proteome</keyword>
<protein>
    <submittedName>
        <fullName evidence="1">Uncharacterized protein</fullName>
    </submittedName>
</protein>